<evidence type="ECO:0000313" key="16">
    <source>
        <dbReference type="Proteomes" id="UP001367508"/>
    </source>
</evidence>
<protein>
    <recommendedName>
        <fullName evidence="5 12">Pectinesterase</fullName>
        <ecNumber evidence="5 12">3.1.1.11</ecNumber>
    </recommendedName>
</protein>
<dbReference type="SMART" id="SM00856">
    <property type="entry name" value="PMEI"/>
    <property type="match status" value="1"/>
</dbReference>
<evidence type="ECO:0000256" key="12">
    <source>
        <dbReference type="RuleBase" id="RU000589"/>
    </source>
</evidence>
<dbReference type="AlphaFoldDB" id="A0AAN9MZJ7"/>
<dbReference type="Pfam" id="PF01095">
    <property type="entry name" value="Pectinesterase"/>
    <property type="match status" value="1"/>
</dbReference>
<evidence type="ECO:0000256" key="8">
    <source>
        <dbReference type="ARBA" id="ARBA00022801"/>
    </source>
</evidence>
<feature type="active site" evidence="11">
    <location>
        <position position="459"/>
    </location>
</feature>
<dbReference type="Gene3D" id="2.160.20.10">
    <property type="entry name" value="Single-stranded right-handed beta-helix, Pectin lyase-like"/>
    <property type="match status" value="1"/>
</dbReference>
<evidence type="ECO:0000256" key="6">
    <source>
        <dbReference type="ARBA" id="ARBA00022512"/>
    </source>
</evidence>
<dbReference type="PANTHER" id="PTHR31707">
    <property type="entry name" value="PECTINESTERASE"/>
    <property type="match status" value="1"/>
</dbReference>
<dbReference type="GO" id="GO:0042545">
    <property type="term" value="P:cell wall modification"/>
    <property type="evidence" value="ECO:0007669"/>
    <property type="project" value="UniProtKB-UniRule"/>
</dbReference>
<evidence type="ECO:0000313" key="15">
    <source>
        <dbReference type="EMBL" id="KAK7363552.1"/>
    </source>
</evidence>
<comment type="caution">
    <text evidence="15">The sequence shown here is derived from an EMBL/GenBank/DDBJ whole genome shotgun (WGS) entry which is preliminary data.</text>
</comment>
<evidence type="ECO:0000256" key="13">
    <source>
        <dbReference type="SAM" id="Phobius"/>
    </source>
</evidence>
<dbReference type="Proteomes" id="UP001367508">
    <property type="component" value="Unassembled WGS sequence"/>
</dbReference>
<dbReference type="GO" id="GO:0004857">
    <property type="term" value="F:enzyme inhibitor activity"/>
    <property type="evidence" value="ECO:0007669"/>
    <property type="project" value="InterPro"/>
</dbReference>
<evidence type="ECO:0000256" key="7">
    <source>
        <dbReference type="ARBA" id="ARBA00022525"/>
    </source>
</evidence>
<evidence type="ECO:0000256" key="11">
    <source>
        <dbReference type="PROSITE-ProRule" id="PRU10040"/>
    </source>
</evidence>
<dbReference type="InterPro" id="IPR011050">
    <property type="entry name" value="Pectin_lyase_fold/virulence"/>
</dbReference>
<evidence type="ECO:0000256" key="1">
    <source>
        <dbReference type="ARBA" id="ARBA00004191"/>
    </source>
</evidence>
<dbReference type="InterPro" id="IPR012334">
    <property type="entry name" value="Pectin_lyas_fold"/>
</dbReference>
<dbReference type="GO" id="GO:0030599">
    <property type="term" value="F:pectinesterase activity"/>
    <property type="evidence" value="ECO:0007669"/>
    <property type="project" value="UniProtKB-UniRule"/>
</dbReference>
<dbReference type="SUPFAM" id="SSF101148">
    <property type="entry name" value="Plant invertase/pectin methylesterase inhibitor"/>
    <property type="match status" value="1"/>
</dbReference>
<evidence type="ECO:0000256" key="4">
    <source>
        <dbReference type="ARBA" id="ARBA00007786"/>
    </source>
</evidence>
<keyword evidence="13" id="KW-1133">Transmembrane helix</keyword>
<keyword evidence="6" id="KW-0134">Cell wall</keyword>
<evidence type="ECO:0000256" key="3">
    <source>
        <dbReference type="ARBA" id="ARBA00006027"/>
    </source>
</evidence>
<comment type="pathway">
    <text evidence="2 12">Glycan metabolism; pectin degradation; 2-dehydro-3-deoxy-D-gluconate from pectin: step 1/5.</text>
</comment>
<dbReference type="PROSITE" id="PS00503">
    <property type="entry name" value="PECTINESTERASE_2"/>
    <property type="match status" value="1"/>
</dbReference>
<feature type="domain" description="Pectinesterase inhibitor" evidence="14">
    <location>
        <begin position="78"/>
        <end position="230"/>
    </location>
</feature>
<comment type="subcellular location">
    <subcellularLocation>
        <location evidence="1">Secreted</location>
        <location evidence="1">Cell wall</location>
    </subcellularLocation>
</comment>
<comment type="similarity">
    <text evidence="3">In the N-terminal section; belongs to the PMEI family.</text>
</comment>
<sequence>MLKLTHYKSRNQGSPGNDILISMVGMAEGFDAVHEKKKKLAILTVSSMLLVAMVAAVAVGIRTEDEIGEEGGDGGIARSQRNVKVICQSAEYKETCEKSLEKAPNNTTDMKLLIQMAFNATADELSTQIKNSTLYDELATDNMTRQAMDICKEVLGYAVDDIHKSVHSLDKFEFSKISEYAYDLKVWLAGTLSHQQTCLDGFVNTTTEAGQTMAKMLNVSLELSNNALDIVNGVSTMLKGLNLTAFASGFGDAATDAHADAESPAEGPTDAPSSTARKLLEEAQLVDGFPSWVNEGQRRLLKATAPFKPDVVVAKDGSGQVKTLTEALELVPKKNKMPFVIYVKAGVYEEYINLGKHHSYVTVIGDGPTKTRFTGSKNYVDGFQTYNTATFGVNSANFMAMNVGFENTAGPEKHQAVALRVTADKAVFFNCAMDGYQDTLYVQSQRQFYRDCTVSGTIDFVFGDAVAVFQNCKFIVRKPLENQQCMVTAGGRSKVDSPTALVFQSSIFTGEADVKSLTPKISYLGRPWREYSKVVIMDSQIDDIFLPEGYMAWMGSAYKETCSYYEYNNVGPGASTDGRVTWQGVKTLTSNEALEYYPGKFFELANATQRDAWILESGVPYSLGALPIPELQTPPIVPSL</sequence>
<keyword evidence="7" id="KW-0964">Secreted</keyword>
<dbReference type="Gene3D" id="1.20.140.40">
    <property type="entry name" value="Invertase/pectin methylesterase inhibitor family protein"/>
    <property type="match status" value="1"/>
</dbReference>
<evidence type="ECO:0000259" key="14">
    <source>
        <dbReference type="SMART" id="SM00856"/>
    </source>
</evidence>
<dbReference type="EMBL" id="JAYMYQ010000001">
    <property type="protein sequence ID" value="KAK7363552.1"/>
    <property type="molecule type" value="Genomic_DNA"/>
</dbReference>
<dbReference type="EC" id="3.1.1.11" evidence="5 12"/>
<comment type="catalytic activity">
    <reaction evidence="12">
        <text>[(1-&gt;4)-alpha-D-galacturonosyl methyl ester](n) + n H2O = [(1-&gt;4)-alpha-D-galacturonosyl](n) + n methanol + n H(+)</text>
        <dbReference type="Rhea" id="RHEA:22380"/>
        <dbReference type="Rhea" id="RHEA-COMP:14570"/>
        <dbReference type="Rhea" id="RHEA-COMP:14573"/>
        <dbReference type="ChEBI" id="CHEBI:15377"/>
        <dbReference type="ChEBI" id="CHEBI:15378"/>
        <dbReference type="ChEBI" id="CHEBI:17790"/>
        <dbReference type="ChEBI" id="CHEBI:140522"/>
        <dbReference type="ChEBI" id="CHEBI:140523"/>
        <dbReference type="EC" id="3.1.1.11"/>
    </reaction>
</comment>
<evidence type="ECO:0000256" key="10">
    <source>
        <dbReference type="ARBA" id="ARBA00023316"/>
    </source>
</evidence>
<dbReference type="InterPro" id="IPR035513">
    <property type="entry name" value="Invertase/methylesterase_inhib"/>
</dbReference>
<proteinExistence type="inferred from homology"/>
<gene>
    <name evidence="15" type="ORF">VNO77_05698</name>
</gene>
<comment type="similarity">
    <text evidence="4">In the C-terminal section; belongs to the pectinesterase family.</text>
</comment>
<evidence type="ECO:0000256" key="2">
    <source>
        <dbReference type="ARBA" id="ARBA00005184"/>
    </source>
</evidence>
<reference evidence="15 16" key="1">
    <citation type="submission" date="2024-01" db="EMBL/GenBank/DDBJ databases">
        <title>The genomes of 5 underutilized Papilionoideae crops provide insights into root nodulation and disease resistanc.</title>
        <authorList>
            <person name="Jiang F."/>
        </authorList>
    </citation>
    <scope>NUCLEOTIDE SEQUENCE [LARGE SCALE GENOMIC DNA]</scope>
    <source>
        <strain evidence="15">LVBAO_FW01</strain>
        <tissue evidence="15">Leaves</tissue>
    </source>
</reference>
<dbReference type="FunFam" id="2.160.20.10:FF:000029">
    <property type="entry name" value="Pectinesterase 4"/>
    <property type="match status" value="1"/>
</dbReference>
<accession>A0AAN9MZJ7</accession>
<dbReference type="InterPro" id="IPR033131">
    <property type="entry name" value="Pectinesterase_Asp_AS"/>
</dbReference>
<organism evidence="15 16">
    <name type="scientific">Canavalia gladiata</name>
    <name type="common">Sword bean</name>
    <name type="synonym">Dolichos gladiatus</name>
    <dbReference type="NCBI Taxonomy" id="3824"/>
    <lineage>
        <taxon>Eukaryota</taxon>
        <taxon>Viridiplantae</taxon>
        <taxon>Streptophyta</taxon>
        <taxon>Embryophyta</taxon>
        <taxon>Tracheophyta</taxon>
        <taxon>Spermatophyta</taxon>
        <taxon>Magnoliopsida</taxon>
        <taxon>eudicotyledons</taxon>
        <taxon>Gunneridae</taxon>
        <taxon>Pentapetalae</taxon>
        <taxon>rosids</taxon>
        <taxon>fabids</taxon>
        <taxon>Fabales</taxon>
        <taxon>Fabaceae</taxon>
        <taxon>Papilionoideae</taxon>
        <taxon>50 kb inversion clade</taxon>
        <taxon>NPAAA clade</taxon>
        <taxon>indigoferoid/millettioid clade</taxon>
        <taxon>Phaseoleae</taxon>
        <taxon>Canavalia</taxon>
    </lineage>
</organism>
<keyword evidence="10" id="KW-0961">Cell wall biogenesis/degradation</keyword>
<dbReference type="GO" id="GO:0045490">
    <property type="term" value="P:pectin catabolic process"/>
    <property type="evidence" value="ECO:0007669"/>
    <property type="project" value="UniProtKB-UniRule"/>
</dbReference>
<feature type="transmembrane region" description="Helical" evidence="13">
    <location>
        <begin position="40"/>
        <end position="61"/>
    </location>
</feature>
<keyword evidence="16" id="KW-1185">Reference proteome</keyword>
<dbReference type="SUPFAM" id="SSF51126">
    <property type="entry name" value="Pectin lyase-like"/>
    <property type="match status" value="1"/>
</dbReference>
<keyword evidence="9 12" id="KW-0063">Aspartyl esterase</keyword>
<dbReference type="CDD" id="cd15798">
    <property type="entry name" value="PMEI-like_3"/>
    <property type="match status" value="1"/>
</dbReference>
<dbReference type="InterPro" id="IPR000070">
    <property type="entry name" value="Pectinesterase_cat"/>
</dbReference>
<dbReference type="InterPro" id="IPR006501">
    <property type="entry name" value="Pectinesterase_inhib_dom"/>
</dbReference>
<evidence type="ECO:0000256" key="9">
    <source>
        <dbReference type="ARBA" id="ARBA00023085"/>
    </source>
</evidence>
<evidence type="ECO:0000256" key="5">
    <source>
        <dbReference type="ARBA" id="ARBA00013229"/>
    </source>
</evidence>
<dbReference type="Pfam" id="PF04043">
    <property type="entry name" value="PMEI"/>
    <property type="match status" value="1"/>
</dbReference>
<keyword evidence="13" id="KW-0812">Transmembrane</keyword>
<name>A0AAN9MZJ7_CANGL</name>
<keyword evidence="8 12" id="KW-0378">Hydrolase</keyword>
<dbReference type="NCBIfam" id="TIGR01614">
    <property type="entry name" value="PME_inhib"/>
    <property type="match status" value="1"/>
</dbReference>
<keyword evidence="13" id="KW-0472">Membrane</keyword>
<dbReference type="FunFam" id="1.20.140.40:FF:000001">
    <property type="entry name" value="Pectinesterase"/>
    <property type="match status" value="1"/>
</dbReference>